<dbReference type="Proteomes" id="UP000758603">
    <property type="component" value="Unassembled WGS sequence"/>
</dbReference>
<dbReference type="EMBL" id="JAGPXC010000001">
    <property type="protein sequence ID" value="KAH6659592.1"/>
    <property type="molecule type" value="Genomic_DNA"/>
</dbReference>
<dbReference type="PANTHER" id="PTHR12905:SF18">
    <property type="entry name" value="ESTER HYDROLASE, PUTATIVE (AFU_ORTHOLOGUE AFUA_4G03130)-RELATED"/>
    <property type="match status" value="1"/>
</dbReference>
<dbReference type="Gene3D" id="3.60.21.10">
    <property type="match status" value="1"/>
</dbReference>
<evidence type="ECO:0000259" key="1">
    <source>
        <dbReference type="Pfam" id="PF00149"/>
    </source>
</evidence>
<name>A0A9P8UWE9_9PEZI</name>
<dbReference type="RefSeq" id="XP_045963723.1">
    <property type="nucleotide sequence ID" value="XM_046095362.1"/>
</dbReference>
<organism evidence="2 3">
    <name type="scientific">Truncatella angustata</name>
    <dbReference type="NCBI Taxonomy" id="152316"/>
    <lineage>
        <taxon>Eukaryota</taxon>
        <taxon>Fungi</taxon>
        <taxon>Dikarya</taxon>
        <taxon>Ascomycota</taxon>
        <taxon>Pezizomycotina</taxon>
        <taxon>Sordariomycetes</taxon>
        <taxon>Xylariomycetidae</taxon>
        <taxon>Amphisphaeriales</taxon>
        <taxon>Sporocadaceae</taxon>
        <taxon>Truncatella</taxon>
    </lineage>
</organism>
<dbReference type="GO" id="GO:0016787">
    <property type="term" value="F:hydrolase activity"/>
    <property type="evidence" value="ECO:0007669"/>
    <property type="project" value="InterPro"/>
</dbReference>
<dbReference type="GeneID" id="70124255"/>
<dbReference type="InterPro" id="IPR051693">
    <property type="entry name" value="UPF0046_metallophosphoest"/>
</dbReference>
<dbReference type="SUPFAM" id="SSF56300">
    <property type="entry name" value="Metallo-dependent phosphatases"/>
    <property type="match status" value="1"/>
</dbReference>
<dbReference type="CDD" id="cd07379">
    <property type="entry name" value="MPP_239FB"/>
    <property type="match status" value="1"/>
</dbReference>
<reference evidence="2" key="1">
    <citation type="journal article" date="2021" name="Nat. Commun.">
        <title>Genetic determinants of endophytism in the Arabidopsis root mycobiome.</title>
        <authorList>
            <person name="Mesny F."/>
            <person name="Miyauchi S."/>
            <person name="Thiergart T."/>
            <person name="Pickel B."/>
            <person name="Atanasova L."/>
            <person name="Karlsson M."/>
            <person name="Huettel B."/>
            <person name="Barry K.W."/>
            <person name="Haridas S."/>
            <person name="Chen C."/>
            <person name="Bauer D."/>
            <person name="Andreopoulos W."/>
            <person name="Pangilinan J."/>
            <person name="LaButti K."/>
            <person name="Riley R."/>
            <person name="Lipzen A."/>
            <person name="Clum A."/>
            <person name="Drula E."/>
            <person name="Henrissat B."/>
            <person name="Kohler A."/>
            <person name="Grigoriev I.V."/>
            <person name="Martin F.M."/>
            <person name="Hacquard S."/>
        </authorList>
    </citation>
    <scope>NUCLEOTIDE SEQUENCE</scope>
    <source>
        <strain evidence="2">MPI-SDFR-AT-0073</strain>
    </source>
</reference>
<evidence type="ECO:0000313" key="3">
    <source>
        <dbReference type="Proteomes" id="UP000758603"/>
    </source>
</evidence>
<dbReference type="InterPro" id="IPR029052">
    <property type="entry name" value="Metallo-depent_PP-like"/>
</dbReference>
<dbReference type="AlphaFoldDB" id="A0A9P8UWE9"/>
<comment type="caution">
    <text evidence="2">The sequence shown here is derived from an EMBL/GenBank/DDBJ whole genome shotgun (WGS) entry which is preliminary data.</text>
</comment>
<feature type="domain" description="Calcineurin-like phosphoesterase" evidence="1">
    <location>
        <begin position="58"/>
        <end position="239"/>
    </location>
</feature>
<proteinExistence type="predicted"/>
<protein>
    <submittedName>
        <fullName evidence="2">Calcineurin-like phosphoesterase</fullName>
    </submittedName>
</protein>
<dbReference type="OrthoDB" id="630188at2759"/>
<sequence length="345" mass="39157">MGLLQKLGMRRPSEWDSLTLVDHLLNSPLEALTLWIYWAVVWIRGNPIRPPRDKKPIRIVCLSDTHDGIVDPVPEGDLLIHAGDLTNSGTATAIQKQIDWLAGLGHRHKVLIGGNHDCQLDKSWRYRDEKAIIDLKDINLLDSETKKTGEPITLRFDDGRKLTLWGSSILPRCGPDTDNAFMYDANSNPWDGLIPQGVDVLVTHTPPAYHLDLAIGCPSLLKEIWRVKPKLHVFGHIHCGRGTQPVYWDDCQRAYERLQQRQPWIIGQLPKQLNKLLPRATMDFVPSYRWIDAAKVLVYGFKSLIWHFLWQGGRGSGSEGLMVNAGCQDQNNERLTQKQPIVVEI</sequence>
<dbReference type="InterPro" id="IPR004843">
    <property type="entry name" value="Calcineurin-like_PHP"/>
</dbReference>
<dbReference type="PANTHER" id="PTHR12905">
    <property type="entry name" value="METALLOPHOSPHOESTERASE"/>
    <property type="match status" value="1"/>
</dbReference>
<gene>
    <name evidence="2" type="ORF">BKA67DRAFT_19296</name>
</gene>
<dbReference type="Pfam" id="PF00149">
    <property type="entry name" value="Metallophos"/>
    <property type="match status" value="1"/>
</dbReference>
<evidence type="ECO:0000313" key="2">
    <source>
        <dbReference type="EMBL" id="KAH6659592.1"/>
    </source>
</evidence>
<keyword evidence="3" id="KW-1185">Reference proteome</keyword>
<accession>A0A9P8UWE9</accession>